<name>A0AAD6X5H2_9AGAR</name>
<dbReference type="AlphaFoldDB" id="A0AAD6X5H2"/>
<organism evidence="2 3">
    <name type="scientific">Mycena alexandri</name>
    <dbReference type="NCBI Taxonomy" id="1745969"/>
    <lineage>
        <taxon>Eukaryota</taxon>
        <taxon>Fungi</taxon>
        <taxon>Dikarya</taxon>
        <taxon>Basidiomycota</taxon>
        <taxon>Agaricomycotina</taxon>
        <taxon>Agaricomycetes</taxon>
        <taxon>Agaricomycetidae</taxon>
        <taxon>Agaricales</taxon>
        <taxon>Marasmiineae</taxon>
        <taxon>Mycenaceae</taxon>
        <taxon>Mycena</taxon>
    </lineage>
</organism>
<reference evidence="2" key="1">
    <citation type="submission" date="2023-03" db="EMBL/GenBank/DDBJ databases">
        <title>Massive genome expansion in bonnet fungi (Mycena s.s.) driven by repeated elements and novel gene families across ecological guilds.</title>
        <authorList>
            <consortium name="Lawrence Berkeley National Laboratory"/>
            <person name="Harder C.B."/>
            <person name="Miyauchi S."/>
            <person name="Viragh M."/>
            <person name="Kuo A."/>
            <person name="Thoen E."/>
            <person name="Andreopoulos B."/>
            <person name="Lu D."/>
            <person name="Skrede I."/>
            <person name="Drula E."/>
            <person name="Henrissat B."/>
            <person name="Morin E."/>
            <person name="Kohler A."/>
            <person name="Barry K."/>
            <person name="LaButti K."/>
            <person name="Morin E."/>
            <person name="Salamov A."/>
            <person name="Lipzen A."/>
            <person name="Mereny Z."/>
            <person name="Hegedus B."/>
            <person name="Baldrian P."/>
            <person name="Stursova M."/>
            <person name="Weitz H."/>
            <person name="Taylor A."/>
            <person name="Grigoriev I.V."/>
            <person name="Nagy L.G."/>
            <person name="Martin F."/>
            <person name="Kauserud H."/>
        </authorList>
    </citation>
    <scope>NUCLEOTIDE SEQUENCE</scope>
    <source>
        <strain evidence="2">CBHHK200</strain>
    </source>
</reference>
<evidence type="ECO:0000313" key="3">
    <source>
        <dbReference type="Proteomes" id="UP001218188"/>
    </source>
</evidence>
<evidence type="ECO:0000313" key="2">
    <source>
        <dbReference type="EMBL" id="KAJ7037327.1"/>
    </source>
</evidence>
<gene>
    <name evidence="2" type="ORF">C8F04DRAFT_1180733</name>
</gene>
<sequence length="160" mass="18411">MSNFGRGHASSGPLSNLQMVTQAQKPPKSSEKAKFSLGKARKAEKRPKVRKTTSYVKKPKRRQKKLFCTISANFFFSQETRRPKDRKTFVFLLMPIVNQTPIYAVGPAPGERRSLQLPNFNRQSDTLQVRHTRLRYMGGTKHFIGTFWKAWRFSCLFGNG</sequence>
<comment type="caution">
    <text evidence="2">The sequence shown here is derived from an EMBL/GenBank/DDBJ whole genome shotgun (WGS) entry which is preliminary data.</text>
</comment>
<feature type="region of interest" description="Disordered" evidence="1">
    <location>
        <begin position="1"/>
        <end position="60"/>
    </location>
</feature>
<proteinExistence type="predicted"/>
<keyword evidence="3" id="KW-1185">Reference proteome</keyword>
<dbReference type="EMBL" id="JARJCM010000038">
    <property type="protein sequence ID" value="KAJ7037327.1"/>
    <property type="molecule type" value="Genomic_DNA"/>
</dbReference>
<protein>
    <submittedName>
        <fullName evidence="2">Uncharacterized protein</fullName>
    </submittedName>
</protein>
<feature type="compositionally biased region" description="Basic residues" evidence="1">
    <location>
        <begin position="39"/>
        <end position="60"/>
    </location>
</feature>
<dbReference type="Proteomes" id="UP001218188">
    <property type="component" value="Unassembled WGS sequence"/>
</dbReference>
<feature type="compositionally biased region" description="Polar residues" evidence="1">
    <location>
        <begin position="12"/>
        <end position="24"/>
    </location>
</feature>
<accession>A0AAD6X5H2</accession>
<evidence type="ECO:0000256" key="1">
    <source>
        <dbReference type="SAM" id="MobiDB-lite"/>
    </source>
</evidence>